<evidence type="ECO:0008006" key="3">
    <source>
        <dbReference type="Google" id="ProtNLM"/>
    </source>
</evidence>
<proteinExistence type="predicted"/>
<sequence>MDQQEAEEELNAFQNLPFEMNEMILNNLDPISMINFGKTSKFCDGLAGNFDDRIIEFAWNGLTENGQDILKFKVNSFPEYWYTLDIQETSISKSVLILRRYNSSEHKEIEWWKQEISGNCLDFIIQYFFDLLKRNQNSINSLYIKADKCCKGKLGEKILSIFPKNLENIGVCAEFPFIDKLYSIDSVKIYATNLNIEQLKQFKSSEISISADHVSFDDLKKYLILWRDGKLHENLKKVELIGESNDILRKIHEEMFAVNIGQIENIQNGFTHCFAIPKTKEENLQLAGRFTEFTQNVEHGVSKYLCFYRMFMD</sequence>
<name>A0A9P1IQV1_9PELO</name>
<reference evidence="1" key="1">
    <citation type="submission" date="2022-11" db="EMBL/GenBank/DDBJ databases">
        <authorList>
            <person name="Kikuchi T."/>
        </authorList>
    </citation>
    <scope>NUCLEOTIDE SEQUENCE</scope>
    <source>
        <strain evidence="1">PS1010</strain>
    </source>
</reference>
<dbReference type="EMBL" id="CANHGI010000005">
    <property type="protein sequence ID" value="CAI5450408.1"/>
    <property type="molecule type" value="Genomic_DNA"/>
</dbReference>
<organism evidence="1 2">
    <name type="scientific">Caenorhabditis angaria</name>
    <dbReference type="NCBI Taxonomy" id="860376"/>
    <lineage>
        <taxon>Eukaryota</taxon>
        <taxon>Metazoa</taxon>
        <taxon>Ecdysozoa</taxon>
        <taxon>Nematoda</taxon>
        <taxon>Chromadorea</taxon>
        <taxon>Rhabditida</taxon>
        <taxon>Rhabditina</taxon>
        <taxon>Rhabditomorpha</taxon>
        <taxon>Rhabditoidea</taxon>
        <taxon>Rhabditidae</taxon>
        <taxon>Peloderinae</taxon>
        <taxon>Caenorhabditis</taxon>
    </lineage>
</organism>
<gene>
    <name evidence="1" type="ORF">CAMP_LOCUS13045</name>
</gene>
<evidence type="ECO:0000313" key="2">
    <source>
        <dbReference type="Proteomes" id="UP001152747"/>
    </source>
</evidence>
<protein>
    <recommendedName>
        <fullName evidence="3">F-box domain-containing protein</fullName>
    </recommendedName>
</protein>
<evidence type="ECO:0000313" key="1">
    <source>
        <dbReference type="EMBL" id="CAI5450408.1"/>
    </source>
</evidence>
<dbReference type="AlphaFoldDB" id="A0A9P1IQV1"/>
<accession>A0A9P1IQV1</accession>
<comment type="caution">
    <text evidence="1">The sequence shown here is derived from an EMBL/GenBank/DDBJ whole genome shotgun (WGS) entry which is preliminary data.</text>
</comment>
<keyword evidence="2" id="KW-1185">Reference proteome</keyword>
<dbReference type="Proteomes" id="UP001152747">
    <property type="component" value="Unassembled WGS sequence"/>
</dbReference>